<organism evidence="4 5">
    <name type="scientific">Floridaenema flaviceps BLCC-F50</name>
    <dbReference type="NCBI Taxonomy" id="3153642"/>
    <lineage>
        <taxon>Bacteria</taxon>
        <taxon>Bacillati</taxon>
        <taxon>Cyanobacteriota</taxon>
        <taxon>Cyanophyceae</taxon>
        <taxon>Oscillatoriophycideae</taxon>
        <taxon>Aerosakkonematales</taxon>
        <taxon>Aerosakkonemataceae</taxon>
        <taxon>Floridanema</taxon>
        <taxon>Floridanema flaviceps</taxon>
    </lineage>
</organism>
<accession>A0ABV4XU81</accession>
<evidence type="ECO:0000313" key="4">
    <source>
        <dbReference type="EMBL" id="MFB2894828.1"/>
    </source>
</evidence>
<keyword evidence="2" id="KW-0560">Oxidoreductase</keyword>
<evidence type="ECO:0000256" key="1">
    <source>
        <dbReference type="ARBA" id="ARBA00006484"/>
    </source>
</evidence>
<dbReference type="PROSITE" id="PS00061">
    <property type="entry name" value="ADH_SHORT"/>
    <property type="match status" value="1"/>
</dbReference>
<name>A0ABV4XU81_9CYAN</name>
<evidence type="ECO:0000256" key="3">
    <source>
        <dbReference type="SAM" id="SignalP"/>
    </source>
</evidence>
<dbReference type="InterPro" id="IPR020904">
    <property type="entry name" value="Sc_DH/Rdtase_CS"/>
</dbReference>
<keyword evidence="5" id="KW-1185">Reference proteome</keyword>
<dbReference type="SUPFAM" id="SSF51735">
    <property type="entry name" value="NAD(P)-binding Rossmann-fold domains"/>
    <property type="match status" value="1"/>
</dbReference>
<feature type="signal peptide" evidence="3">
    <location>
        <begin position="1"/>
        <end position="23"/>
    </location>
</feature>
<dbReference type="Proteomes" id="UP001576784">
    <property type="component" value="Unassembled WGS sequence"/>
</dbReference>
<proteinExistence type="inferred from homology"/>
<gene>
    <name evidence="4" type="ORF">ACE1CI_18105</name>
</gene>
<dbReference type="PANTHER" id="PTHR48107">
    <property type="entry name" value="NADPH-DEPENDENT ALDEHYDE REDUCTASE-LIKE PROTEIN, CHLOROPLASTIC-RELATED"/>
    <property type="match status" value="1"/>
</dbReference>
<dbReference type="RefSeq" id="WP_413264530.1">
    <property type="nucleotide sequence ID" value="NZ_JBHFNR010000131.1"/>
</dbReference>
<dbReference type="PANTHER" id="PTHR48107:SF7">
    <property type="entry name" value="RE15974P"/>
    <property type="match status" value="1"/>
</dbReference>
<protein>
    <submittedName>
        <fullName evidence="4">SDR family oxidoreductase</fullName>
    </submittedName>
</protein>
<comment type="caution">
    <text evidence="4">The sequence shown here is derived from an EMBL/GenBank/DDBJ whole genome shotgun (WGS) entry which is preliminary data.</text>
</comment>
<comment type="similarity">
    <text evidence="1">Belongs to the short-chain dehydrogenases/reductases (SDR) family.</text>
</comment>
<dbReference type="InterPro" id="IPR002347">
    <property type="entry name" value="SDR_fam"/>
</dbReference>
<keyword evidence="3" id="KW-0732">Signal</keyword>
<dbReference type="InterPro" id="IPR036291">
    <property type="entry name" value="NAD(P)-bd_dom_sf"/>
</dbReference>
<dbReference type="PRINTS" id="PR00081">
    <property type="entry name" value="GDHRDH"/>
</dbReference>
<dbReference type="Pfam" id="PF13561">
    <property type="entry name" value="adh_short_C2"/>
    <property type="match status" value="1"/>
</dbReference>
<dbReference type="Gene3D" id="3.40.50.720">
    <property type="entry name" value="NAD(P)-binding Rossmann-like Domain"/>
    <property type="match status" value="1"/>
</dbReference>
<sequence length="110" mass="11705">MKFNKLFVWAIAAGLAVYVSSKAAVKAFTEVLALELGGRGITVNSVVPGPTSPGMFDKRPIEEQQLVAASSPFNRIGRAEDIADVVAFLASEESRWVTGQHIVANGGARF</sequence>
<feature type="chain" id="PRO_5045494250" evidence="3">
    <location>
        <begin position="24"/>
        <end position="110"/>
    </location>
</feature>
<evidence type="ECO:0000256" key="2">
    <source>
        <dbReference type="ARBA" id="ARBA00023002"/>
    </source>
</evidence>
<dbReference type="EMBL" id="JBHFNR010000131">
    <property type="protein sequence ID" value="MFB2894828.1"/>
    <property type="molecule type" value="Genomic_DNA"/>
</dbReference>
<reference evidence="4 5" key="1">
    <citation type="submission" date="2024-09" db="EMBL/GenBank/DDBJ databases">
        <title>Floridaenema gen nov. (Aerosakkonemataceae, Aerosakkonematales ord. nov., Cyanobacteria) from benthic tropical and subtropical fresh waters, with the description of four new species.</title>
        <authorList>
            <person name="Moretto J.A."/>
            <person name="Berthold D.E."/>
            <person name="Lefler F.W."/>
            <person name="Huang I.-S."/>
            <person name="Laughinghouse H. IV."/>
        </authorList>
    </citation>
    <scope>NUCLEOTIDE SEQUENCE [LARGE SCALE GENOMIC DNA]</scope>
    <source>
        <strain evidence="4 5">BLCC-F50</strain>
    </source>
</reference>
<evidence type="ECO:0000313" key="5">
    <source>
        <dbReference type="Proteomes" id="UP001576784"/>
    </source>
</evidence>